<dbReference type="InterPro" id="IPR000182">
    <property type="entry name" value="GNAT_dom"/>
</dbReference>
<accession>A0A7X4WDE5</accession>
<sequence length="181" mass="20457">MLELTTQRCVLRPLTLSDAGALFDIFSDPDVMRYWDSSPWQTIEEANDYIQASKPSLDEPEKLVLGIYEQPGQQLLGKCMLFNIDQYSRRAELGFGIAKAHWGRGIVNEVGFALIQFAFQEMQLNRIEAEIDPDNTGSAKVLTRLGFSQEGYLPERWIVDGRMSDSAIYGLLASQWSQSGR</sequence>
<dbReference type="SUPFAM" id="SSF55729">
    <property type="entry name" value="Acyl-CoA N-acyltransferases (Nat)"/>
    <property type="match status" value="1"/>
</dbReference>
<dbReference type="PANTHER" id="PTHR43441">
    <property type="entry name" value="RIBOSOMAL-PROTEIN-SERINE ACETYLTRANSFERASE"/>
    <property type="match status" value="1"/>
</dbReference>
<comment type="caution">
    <text evidence="2">The sequence shown here is derived from an EMBL/GenBank/DDBJ whole genome shotgun (WGS) entry which is preliminary data.</text>
</comment>
<organism evidence="2 3">
    <name type="scientific">Photobacterium halotolerans</name>
    <dbReference type="NCBI Taxonomy" id="265726"/>
    <lineage>
        <taxon>Bacteria</taxon>
        <taxon>Pseudomonadati</taxon>
        <taxon>Pseudomonadota</taxon>
        <taxon>Gammaproteobacteria</taxon>
        <taxon>Vibrionales</taxon>
        <taxon>Vibrionaceae</taxon>
        <taxon>Photobacterium</taxon>
    </lineage>
</organism>
<dbReference type="AlphaFoldDB" id="A0A7X4WDE5"/>
<dbReference type="GO" id="GO:1990189">
    <property type="term" value="F:protein N-terminal-serine acetyltransferase activity"/>
    <property type="evidence" value="ECO:0007669"/>
    <property type="project" value="TreeGrafter"/>
</dbReference>
<evidence type="ECO:0000313" key="2">
    <source>
        <dbReference type="EMBL" id="NAW65805.1"/>
    </source>
</evidence>
<dbReference type="GO" id="GO:0008999">
    <property type="term" value="F:protein-N-terminal-alanine acetyltransferase activity"/>
    <property type="evidence" value="ECO:0007669"/>
    <property type="project" value="TreeGrafter"/>
</dbReference>
<reference evidence="2 3" key="1">
    <citation type="submission" date="2017-05" db="EMBL/GenBank/DDBJ databases">
        <title>High clonality and local adaptation shapes Vibrionaceae linages within an endangered oasis.</title>
        <authorList>
            <person name="Vazquez-Rosas-Landa M."/>
        </authorList>
    </citation>
    <scope>NUCLEOTIDE SEQUENCE [LARGE SCALE GENOMIC DNA]</scope>
    <source>
        <strain evidence="2 3">P46_P4S1P180</strain>
    </source>
</reference>
<dbReference type="Pfam" id="PF13302">
    <property type="entry name" value="Acetyltransf_3"/>
    <property type="match status" value="1"/>
</dbReference>
<dbReference type="RefSeq" id="WP_161444973.1">
    <property type="nucleotide sequence ID" value="NZ_WXWW01000169.1"/>
</dbReference>
<dbReference type="InterPro" id="IPR016181">
    <property type="entry name" value="Acyl_CoA_acyltransferase"/>
</dbReference>
<evidence type="ECO:0000313" key="3">
    <source>
        <dbReference type="Proteomes" id="UP000465712"/>
    </source>
</evidence>
<dbReference type="PROSITE" id="PS51186">
    <property type="entry name" value="GNAT"/>
    <property type="match status" value="1"/>
</dbReference>
<evidence type="ECO:0000259" key="1">
    <source>
        <dbReference type="PROSITE" id="PS51186"/>
    </source>
</evidence>
<name>A0A7X4WDE5_9GAMM</name>
<dbReference type="PANTHER" id="PTHR43441:SF11">
    <property type="entry name" value="RIBOSOMAL-PROTEIN-SERINE ACETYLTRANSFERASE"/>
    <property type="match status" value="1"/>
</dbReference>
<dbReference type="GO" id="GO:0005737">
    <property type="term" value="C:cytoplasm"/>
    <property type="evidence" value="ECO:0007669"/>
    <property type="project" value="TreeGrafter"/>
</dbReference>
<dbReference type="Proteomes" id="UP000465712">
    <property type="component" value="Unassembled WGS sequence"/>
</dbReference>
<dbReference type="EMBL" id="WXWW01000169">
    <property type="protein sequence ID" value="NAW65805.1"/>
    <property type="molecule type" value="Genomic_DNA"/>
</dbReference>
<feature type="domain" description="N-acetyltransferase" evidence="1">
    <location>
        <begin position="9"/>
        <end position="168"/>
    </location>
</feature>
<keyword evidence="2" id="KW-0808">Transferase</keyword>
<proteinExistence type="predicted"/>
<dbReference type="Gene3D" id="3.40.630.30">
    <property type="match status" value="1"/>
</dbReference>
<protein>
    <submittedName>
        <fullName evidence="2">GNAT family N-acetyltransferase</fullName>
    </submittedName>
</protein>
<dbReference type="InterPro" id="IPR051908">
    <property type="entry name" value="Ribosomal_N-acetyltransferase"/>
</dbReference>
<gene>
    <name evidence="2" type="ORF">CAG72_11300</name>
</gene>